<dbReference type="EMBL" id="HACA01012871">
    <property type="protein sequence ID" value="CDW30232.1"/>
    <property type="molecule type" value="Transcribed_RNA"/>
</dbReference>
<dbReference type="AlphaFoldDB" id="A0A0K2TX02"/>
<name>A0A0K2TX02_LEPSM</name>
<reference evidence="1" key="1">
    <citation type="submission" date="2014-05" db="EMBL/GenBank/DDBJ databases">
        <authorList>
            <person name="Chronopoulou M."/>
        </authorList>
    </citation>
    <scope>NUCLEOTIDE SEQUENCE</scope>
    <source>
        <tissue evidence="1">Whole organism</tissue>
    </source>
</reference>
<proteinExistence type="predicted"/>
<protein>
    <submittedName>
        <fullName evidence="1">Uncharacterized protein</fullName>
    </submittedName>
</protein>
<organism evidence="1">
    <name type="scientific">Lepeophtheirus salmonis</name>
    <name type="common">Salmon louse</name>
    <name type="synonym">Caligus salmonis</name>
    <dbReference type="NCBI Taxonomy" id="72036"/>
    <lineage>
        <taxon>Eukaryota</taxon>
        <taxon>Metazoa</taxon>
        <taxon>Ecdysozoa</taxon>
        <taxon>Arthropoda</taxon>
        <taxon>Crustacea</taxon>
        <taxon>Multicrustacea</taxon>
        <taxon>Hexanauplia</taxon>
        <taxon>Copepoda</taxon>
        <taxon>Siphonostomatoida</taxon>
        <taxon>Caligidae</taxon>
        <taxon>Lepeophtheirus</taxon>
    </lineage>
</organism>
<accession>A0A0K2TX02</accession>
<evidence type="ECO:0000313" key="1">
    <source>
        <dbReference type="EMBL" id="CDW30232.1"/>
    </source>
</evidence>
<sequence>MSRDIPTDIPIAPRSV</sequence>